<dbReference type="Proteomes" id="UP001290861">
    <property type="component" value="Unassembled WGS sequence"/>
</dbReference>
<organism evidence="3 4">
    <name type="scientific">Pontiella agarivorans</name>
    <dbReference type="NCBI Taxonomy" id="3038953"/>
    <lineage>
        <taxon>Bacteria</taxon>
        <taxon>Pseudomonadati</taxon>
        <taxon>Kiritimatiellota</taxon>
        <taxon>Kiritimatiellia</taxon>
        <taxon>Kiritimatiellales</taxon>
        <taxon>Pontiellaceae</taxon>
        <taxon>Pontiella</taxon>
    </lineage>
</organism>
<feature type="chain" id="PRO_5046905513" description="PEP-CTERM protein-sorting domain-containing protein" evidence="2">
    <location>
        <begin position="20"/>
        <end position="256"/>
    </location>
</feature>
<keyword evidence="1" id="KW-0812">Transmembrane</keyword>
<dbReference type="RefSeq" id="WP_322609079.1">
    <property type="nucleotide sequence ID" value="NZ_JARVCO010000010.1"/>
</dbReference>
<feature type="transmembrane region" description="Helical" evidence="1">
    <location>
        <begin position="234"/>
        <end position="250"/>
    </location>
</feature>
<dbReference type="EMBL" id="JARVCO010000010">
    <property type="protein sequence ID" value="MDZ8119295.1"/>
    <property type="molecule type" value="Genomic_DNA"/>
</dbReference>
<evidence type="ECO:0000313" key="3">
    <source>
        <dbReference type="EMBL" id="MDZ8119295.1"/>
    </source>
</evidence>
<protein>
    <recommendedName>
        <fullName evidence="5">PEP-CTERM protein-sorting domain-containing protein</fullName>
    </recommendedName>
</protein>
<gene>
    <name evidence="3" type="ORF">P9H32_11740</name>
</gene>
<evidence type="ECO:0000313" key="4">
    <source>
        <dbReference type="Proteomes" id="UP001290861"/>
    </source>
</evidence>
<reference evidence="3 4" key="1">
    <citation type="journal article" date="2024" name="Appl. Environ. Microbiol.">
        <title>Pontiella agarivorans sp. nov., a novel marine anaerobic bacterium capable of degrading macroalgal polysaccharides and fixing nitrogen.</title>
        <authorList>
            <person name="Liu N."/>
            <person name="Kivenson V."/>
            <person name="Peng X."/>
            <person name="Cui Z."/>
            <person name="Lankiewicz T.S."/>
            <person name="Gosselin K.M."/>
            <person name="English C.J."/>
            <person name="Blair E.M."/>
            <person name="O'Malley M.A."/>
            <person name="Valentine D.L."/>
        </authorList>
    </citation>
    <scope>NUCLEOTIDE SEQUENCE [LARGE SCALE GENOMIC DNA]</scope>
    <source>
        <strain evidence="3 4">NLcol2</strain>
    </source>
</reference>
<sequence length="256" mass="26793">MKQNAVITIALAVAGLAQANLLNNTFTDHNNNDHAFSLTDTGWGAKEYWKQSAGGGLESSVPNWDSDGANAFGVMQVISVGANAGSDLVLSFDWTPAATATSNASLSVDYQLVGWTVGQTPDAADKMFSGINFYNSVIAGANIAGNTSMAYDFLDGDVPWVHSSGNAYPSIRQATSAAGTTFSVNSTNSVAINGLTDLSDYDYIGVRFTINSNGDAGNVGATIENISLVAIPEPATLGMVAFFGGSVLFIRRRFMM</sequence>
<keyword evidence="2" id="KW-0732">Signal</keyword>
<evidence type="ECO:0000256" key="1">
    <source>
        <dbReference type="SAM" id="Phobius"/>
    </source>
</evidence>
<keyword evidence="4" id="KW-1185">Reference proteome</keyword>
<proteinExistence type="predicted"/>
<evidence type="ECO:0008006" key="5">
    <source>
        <dbReference type="Google" id="ProtNLM"/>
    </source>
</evidence>
<accession>A0ABU5MYP0</accession>
<evidence type="ECO:0000256" key="2">
    <source>
        <dbReference type="SAM" id="SignalP"/>
    </source>
</evidence>
<name>A0ABU5MYP0_9BACT</name>
<keyword evidence="1" id="KW-1133">Transmembrane helix</keyword>
<feature type="signal peptide" evidence="2">
    <location>
        <begin position="1"/>
        <end position="19"/>
    </location>
</feature>
<keyword evidence="1" id="KW-0472">Membrane</keyword>
<comment type="caution">
    <text evidence="3">The sequence shown here is derived from an EMBL/GenBank/DDBJ whole genome shotgun (WGS) entry which is preliminary data.</text>
</comment>